<dbReference type="AlphaFoldDB" id="A0A1R1XZJ2"/>
<organism evidence="1 2">
    <name type="scientific">Smittium culicis</name>
    <dbReference type="NCBI Taxonomy" id="133412"/>
    <lineage>
        <taxon>Eukaryota</taxon>
        <taxon>Fungi</taxon>
        <taxon>Fungi incertae sedis</taxon>
        <taxon>Zoopagomycota</taxon>
        <taxon>Kickxellomycotina</taxon>
        <taxon>Harpellomycetes</taxon>
        <taxon>Harpellales</taxon>
        <taxon>Legeriomycetaceae</taxon>
        <taxon>Smittium</taxon>
    </lineage>
</organism>
<dbReference type="SUPFAM" id="SSF49777">
    <property type="entry name" value="PEBP-like"/>
    <property type="match status" value="1"/>
</dbReference>
<dbReference type="InterPro" id="IPR008914">
    <property type="entry name" value="PEBP"/>
</dbReference>
<proteinExistence type="predicted"/>
<dbReference type="EMBL" id="LSSN01001350">
    <property type="protein sequence ID" value="OMJ19989.1"/>
    <property type="molecule type" value="Genomic_DNA"/>
</dbReference>
<dbReference type="STRING" id="133412.A0A1R1XZJ2"/>
<gene>
    <name evidence="1" type="ORF">AYI70_g4388</name>
</gene>
<reference evidence="1 2" key="1">
    <citation type="submission" date="2017-01" db="EMBL/GenBank/DDBJ databases">
        <authorList>
            <person name="Mah S.A."/>
            <person name="Swanson W.J."/>
            <person name="Moy G.W."/>
            <person name="Vacquier V.D."/>
        </authorList>
    </citation>
    <scope>NUCLEOTIDE SEQUENCE [LARGE SCALE GENOMIC DNA]</scope>
    <source>
        <strain evidence="1 2">GSMNP</strain>
    </source>
</reference>
<protein>
    <submittedName>
        <fullName evidence="1">54S ribosomal protein L35, mitochondrial</fullName>
    </submittedName>
</protein>
<dbReference type="Pfam" id="PF01161">
    <property type="entry name" value="PBP"/>
    <property type="match status" value="1"/>
</dbReference>
<name>A0A1R1XZJ2_9FUNG</name>
<accession>A0A1R1XZJ2</accession>
<keyword evidence="1" id="KW-0687">Ribonucleoprotein</keyword>
<dbReference type="GO" id="GO:0005840">
    <property type="term" value="C:ribosome"/>
    <property type="evidence" value="ECO:0007669"/>
    <property type="project" value="UniProtKB-KW"/>
</dbReference>
<dbReference type="PANTHER" id="PTHR11362">
    <property type="entry name" value="PHOSPHATIDYLETHANOLAMINE-BINDING PROTEIN"/>
    <property type="match status" value="1"/>
</dbReference>
<evidence type="ECO:0000313" key="1">
    <source>
        <dbReference type="EMBL" id="OMJ19989.1"/>
    </source>
</evidence>
<dbReference type="InterPro" id="IPR036610">
    <property type="entry name" value="PEBP-like_sf"/>
</dbReference>
<dbReference type="PANTHER" id="PTHR11362:SF82">
    <property type="entry name" value="PHOSPHATIDYLETHANOLAMINE-BINDING PROTEIN 4"/>
    <property type="match status" value="1"/>
</dbReference>
<dbReference type="Gene3D" id="3.90.280.10">
    <property type="entry name" value="PEBP-like"/>
    <property type="match status" value="1"/>
</dbReference>
<keyword evidence="1" id="KW-0689">Ribosomal protein</keyword>
<dbReference type="Proteomes" id="UP000187283">
    <property type="component" value="Unassembled WGS sequence"/>
</dbReference>
<comment type="caution">
    <text evidence="1">The sequence shown here is derived from an EMBL/GenBank/DDBJ whole genome shotgun (WGS) entry which is preliminary data.</text>
</comment>
<dbReference type="CDD" id="cd00866">
    <property type="entry name" value="PEBP_euk"/>
    <property type="match status" value="1"/>
</dbReference>
<sequence>MQRAYQMYVIPDVIDPKGFESFNSQLNLTFKGVQDTPIEPGTIIEPQMAKELPKISLLTFSEKPKLYTLMMVDPDVPSEETMSYSEKCHWAAVNVEFDIFNQTFDAAKAKACVEYVQPHPQFGSKVHRYIFVALLQGNDGAQTVQPDNVLASLDNFSLRQFTSENNMTVAGMSFFRSEWNKSVDTFYTEVLGAKPPRYGLPLTFDYNVGKDGNRLPKYENI</sequence>
<dbReference type="OrthoDB" id="2153661at2759"/>
<evidence type="ECO:0000313" key="2">
    <source>
        <dbReference type="Proteomes" id="UP000187283"/>
    </source>
</evidence>
<keyword evidence="2" id="KW-1185">Reference proteome</keyword>
<dbReference type="InterPro" id="IPR035810">
    <property type="entry name" value="PEBP_euk"/>
</dbReference>